<comment type="caution">
    <text evidence="2">The sequence shown here is derived from an EMBL/GenBank/DDBJ whole genome shotgun (WGS) entry which is preliminary data.</text>
</comment>
<evidence type="ECO:0000313" key="2">
    <source>
        <dbReference type="EMBL" id="OXM17134.1"/>
    </source>
</evidence>
<sequence length="156" mass="17196">MRDEISQISAYSNAGIILVLFILLVIVTSVFCYKPDEENDPSIQSTLDFWIYNSSSLYRLRFFSKSGPLNIPDKSNLLPGDSDENLTLRLDGLNITIATLTYRVYYASDTSFPPELLGEATFQLEGTPGLGAMSTLRNTSPANIVVAGFRGKSILD</sequence>
<dbReference type="RefSeq" id="WP_089524211.1">
    <property type="nucleotide sequence ID" value="NZ_NMUQ01000001.1"/>
</dbReference>
<protein>
    <submittedName>
        <fullName evidence="2">Uncharacterized protein</fullName>
    </submittedName>
</protein>
<dbReference type="Proteomes" id="UP000215145">
    <property type="component" value="Unassembled WGS sequence"/>
</dbReference>
<keyword evidence="1" id="KW-0812">Transmembrane</keyword>
<feature type="transmembrane region" description="Helical" evidence="1">
    <location>
        <begin position="12"/>
        <end position="31"/>
    </location>
</feature>
<keyword evidence="1" id="KW-0472">Membrane</keyword>
<organism evidence="2 3">
    <name type="scientific">Paenibacillus herberti</name>
    <dbReference type="NCBI Taxonomy" id="1619309"/>
    <lineage>
        <taxon>Bacteria</taxon>
        <taxon>Bacillati</taxon>
        <taxon>Bacillota</taxon>
        <taxon>Bacilli</taxon>
        <taxon>Bacillales</taxon>
        <taxon>Paenibacillaceae</taxon>
        <taxon>Paenibacillus</taxon>
    </lineage>
</organism>
<keyword evidence="3" id="KW-1185">Reference proteome</keyword>
<dbReference type="EMBL" id="NMUQ01000001">
    <property type="protein sequence ID" value="OXM17134.1"/>
    <property type="molecule type" value="Genomic_DNA"/>
</dbReference>
<evidence type="ECO:0000313" key="3">
    <source>
        <dbReference type="Proteomes" id="UP000215145"/>
    </source>
</evidence>
<proteinExistence type="predicted"/>
<accession>A0A229P5B5</accession>
<dbReference type="AlphaFoldDB" id="A0A229P5B5"/>
<evidence type="ECO:0000256" key="1">
    <source>
        <dbReference type="SAM" id="Phobius"/>
    </source>
</evidence>
<reference evidence="2 3" key="1">
    <citation type="submission" date="2017-07" db="EMBL/GenBank/DDBJ databases">
        <title>Paenibacillus herberti R33 genome sequencing and assembly.</title>
        <authorList>
            <person name="Su W."/>
        </authorList>
    </citation>
    <scope>NUCLEOTIDE SEQUENCE [LARGE SCALE GENOMIC DNA]</scope>
    <source>
        <strain evidence="2 3">R33</strain>
    </source>
</reference>
<keyword evidence="1" id="KW-1133">Transmembrane helix</keyword>
<gene>
    <name evidence="2" type="ORF">CGZ75_11065</name>
</gene>
<name>A0A229P5B5_9BACL</name>